<evidence type="ECO:0000259" key="4">
    <source>
        <dbReference type="Pfam" id="PF00710"/>
    </source>
</evidence>
<dbReference type="Gene3D" id="1.25.40.20">
    <property type="entry name" value="Ankyrin repeat-containing domain"/>
    <property type="match status" value="1"/>
</dbReference>
<accession>A0ABN8B0H2</accession>
<dbReference type="PROSITE" id="PS50088">
    <property type="entry name" value="ANK_REPEAT"/>
    <property type="match status" value="1"/>
</dbReference>
<dbReference type="PIRSF" id="PIRSF500176">
    <property type="entry name" value="L_ASNase"/>
    <property type="match status" value="1"/>
</dbReference>
<keyword evidence="6" id="KW-1185">Reference proteome</keyword>
<dbReference type="PROSITE" id="PS00917">
    <property type="entry name" value="ASN_GLN_ASE_2"/>
    <property type="match status" value="1"/>
</dbReference>
<dbReference type="InterPro" id="IPR006034">
    <property type="entry name" value="Asparaginase/glutaminase-like"/>
</dbReference>
<reference evidence="5" key="1">
    <citation type="submission" date="2021-12" db="EMBL/GenBank/DDBJ databases">
        <authorList>
            <person name="King R."/>
        </authorList>
    </citation>
    <scope>NUCLEOTIDE SEQUENCE</scope>
</reference>
<feature type="active site" evidence="3">
    <location>
        <position position="130"/>
    </location>
</feature>
<dbReference type="SMART" id="SM00248">
    <property type="entry name" value="ANK"/>
    <property type="match status" value="2"/>
</dbReference>
<proteinExistence type="predicted"/>
<organism evidence="5 6">
    <name type="scientific">Chilo suppressalis</name>
    <name type="common">Asiatic rice borer moth</name>
    <dbReference type="NCBI Taxonomy" id="168631"/>
    <lineage>
        <taxon>Eukaryota</taxon>
        <taxon>Metazoa</taxon>
        <taxon>Ecdysozoa</taxon>
        <taxon>Arthropoda</taxon>
        <taxon>Hexapoda</taxon>
        <taxon>Insecta</taxon>
        <taxon>Pterygota</taxon>
        <taxon>Neoptera</taxon>
        <taxon>Endopterygota</taxon>
        <taxon>Lepidoptera</taxon>
        <taxon>Glossata</taxon>
        <taxon>Ditrysia</taxon>
        <taxon>Pyraloidea</taxon>
        <taxon>Crambidae</taxon>
        <taxon>Crambinae</taxon>
        <taxon>Chilo</taxon>
    </lineage>
</organism>
<dbReference type="EC" id="3.5.1.1" evidence="1"/>
<sequence>MERVNGDTQPTKSENTLGSFNNGNSKVVANVKKSRSFMELSISCVLIPQKGAFENLIRGYPQLHDTAFWRQRLSESGFETSYLVLPGGDVFVCCLISVSYNIRCHITTQYVHSTSTHYDQYDGFVVLHGTDTLSYTASALSFMFENIGKCIVLTGSQIPIFEPRSDGADNFVSSLLIAGGLNIPEVTLFFGSKLFRGNRTRKVSANNLFAFSSPNCVPLVEVGMDFEVNKKALFKPKKIEKCRLHAKMSKNVGLLRIFPSISSSVIKAFCQPPIEGVVLETYGAGNIPSNRQDLFDEISAALIAKCGVVSGFDMTPEAALTKLSYVLTKSELTYQEKVEMMGTNIRGELTTTASFSVEDSTLIDALASSLNIQSPKKLIEVTEKVFSALLLYAIERHDELAVKKMLDMGADVNAQNSEGKTPLHEAILGGNKAIVEYMLKNGANVHLKTKRSVLVCVWPVQQATLKAQPRTFPLSVRNLLINPNISSVSKSAASRTDKSVLVMEQMYLIEIFVDKVSVFASEENEKSGAKKSLIVKVKFGPKVQFIIKEGQLALNDENKDDIIECDAQGRRKWCRTIRVGKSFLFPSYPDTVLMILSKFPLEIEVWNDDENEVNIFVGVGNMHWDTKFFHMLKESADACKLHEPLSIKQVTPIYAECCCKQVGEVSFILRLSALGDTIVTEFQQLMKDPDSFVFRTDKAPSMFQCKRVDGDDPNFCMVGSLYETATLEDPDIVNNAQKKIEVCTELQSCGVGQRDENYKCEHKEDEDRDKKKYSIDKIRMGDITGPCGNANCALAHKVRTYIRSLEAYKKEAIGKVSGPKPEGSKKICGTCDCKDDKWHRDTCPEMEKREKVVCSDCGGVTSAGETCEDRNQKHYGTGATPKQSKTTVAYVFSVTKVPDFKYSMNGSKFTVENCQTNYNFQVNATTSLSTKAGGGCCCHSRLENTLSRQVVTVTSMPNFKSDLKGYAITPNDAANTYIYNAEIKEQDRKFAAYNFCTNIPDDKDCKCSPPKPTPPCKTFDCECITEIGNIANRKQHKPYCPAYKHKENCPVTICNEDEEKIKLEDEENETEPLPYGLPPIKLGPCPVLGKPCTYPDGFARMYKVAAQPPPPPSYSDAGKVCCSKEYERIKKAIKEYMKYEKDHDYRCINQFNIDTERRCCDKEQRLMALTGKGCCGSHKLAIQDKYKEDK</sequence>
<dbReference type="PIRSF" id="PIRSF001220">
    <property type="entry name" value="L-ASNase_gatD"/>
    <property type="match status" value="1"/>
</dbReference>
<gene>
    <name evidence="5" type="ORF">CHILSU_LOCUS3797</name>
</gene>
<keyword evidence="2" id="KW-0040">ANK repeat</keyword>
<dbReference type="Gene3D" id="3.40.50.40">
    <property type="match status" value="2"/>
</dbReference>
<dbReference type="Proteomes" id="UP001153292">
    <property type="component" value="Chromosome 17"/>
</dbReference>
<protein>
    <recommendedName>
        <fullName evidence="1">asparaginase</fullName>
        <ecNumber evidence="1">3.5.1.1</ecNumber>
    </recommendedName>
</protein>
<dbReference type="InterPro" id="IPR027473">
    <property type="entry name" value="L-asparaginase_C"/>
</dbReference>
<feature type="repeat" description="ANK" evidence="2">
    <location>
        <begin position="418"/>
        <end position="450"/>
    </location>
</feature>
<dbReference type="PROSITE" id="PS51732">
    <property type="entry name" value="ASN_GLN_ASE_3"/>
    <property type="match status" value="1"/>
</dbReference>
<dbReference type="InterPro" id="IPR037152">
    <property type="entry name" value="L-asparaginase_N_sf"/>
</dbReference>
<dbReference type="SMART" id="SM00870">
    <property type="entry name" value="Asparaginase"/>
    <property type="match status" value="1"/>
</dbReference>
<name>A0ABN8B0H2_CHISP</name>
<evidence type="ECO:0000256" key="3">
    <source>
        <dbReference type="PROSITE-ProRule" id="PRU10100"/>
    </source>
</evidence>
<evidence type="ECO:0000313" key="5">
    <source>
        <dbReference type="EMBL" id="CAH0400603.1"/>
    </source>
</evidence>
<evidence type="ECO:0000256" key="2">
    <source>
        <dbReference type="PROSITE-ProRule" id="PRU00023"/>
    </source>
</evidence>
<dbReference type="SUPFAM" id="SSF53774">
    <property type="entry name" value="Glutaminase/Asparaginase"/>
    <property type="match status" value="1"/>
</dbReference>
<dbReference type="Pfam" id="PF14924">
    <property type="entry name" value="MAP10_N"/>
    <property type="match status" value="1"/>
</dbReference>
<dbReference type="InterPro" id="IPR036152">
    <property type="entry name" value="Asp/glu_Ase-like_sf"/>
</dbReference>
<dbReference type="PANTHER" id="PTHR11707:SF28">
    <property type="entry name" value="60 KDA LYSOPHOSPHOLIPASE"/>
    <property type="match status" value="1"/>
</dbReference>
<dbReference type="PANTHER" id="PTHR11707">
    <property type="entry name" value="L-ASPARAGINASE"/>
    <property type="match status" value="1"/>
</dbReference>
<dbReference type="PROSITE" id="PS50297">
    <property type="entry name" value="ANK_REP_REGION"/>
    <property type="match status" value="1"/>
</dbReference>
<dbReference type="EMBL" id="OU963910">
    <property type="protein sequence ID" value="CAH0400603.1"/>
    <property type="molecule type" value="Genomic_DNA"/>
</dbReference>
<dbReference type="SUPFAM" id="SSF48403">
    <property type="entry name" value="Ankyrin repeat"/>
    <property type="match status" value="1"/>
</dbReference>
<dbReference type="Gene3D" id="3.40.50.1170">
    <property type="entry name" value="L-asparaginase, N-terminal domain"/>
    <property type="match status" value="1"/>
</dbReference>
<dbReference type="InterPro" id="IPR027475">
    <property type="entry name" value="Asparaginase/glutaminase_AS2"/>
</dbReference>
<dbReference type="Pfam" id="PF00710">
    <property type="entry name" value="Asparaginase"/>
    <property type="match status" value="1"/>
</dbReference>
<dbReference type="InterPro" id="IPR002110">
    <property type="entry name" value="Ankyrin_rpt"/>
</dbReference>
<feature type="domain" description="L-asparaginase N-terminal" evidence="4">
    <location>
        <begin position="98"/>
        <end position="231"/>
    </location>
</feature>
<dbReference type="InterPro" id="IPR036770">
    <property type="entry name" value="Ankyrin_rpt-contain_sf"/>
</dbReference>
<dbReference type="InterPro" id="IPR027474">
    <property type="entry name" value="L-asparaginase_N"/>
</dbReference>
<evidence type="ECO:0000256" key="1">
    <source>
        <dbReference type="ARBA" id="ARBA00012920"/>
    </source>
</evidence>
<evidence type="ECO:0000313" key="6">
    <source>
        <dbReference type="Proteomes" id="UP001153292"/>
    </source>
</evidence>
<dbReference type="Pfam" id="PF13637">
    <property type="entry name" value="Ank_4"/>
    <property type="match status" value="1"/>
</dbReference>